<name>A0A0V0RPU7_9BILA</name>
<proteinExistence type="predicted"/>
<comment type="caution">
    <text evidence="1">The sequence shown here is derived from an EMBL/GenBank/DDBJ whole genome shotgun (WGS) entry which is preliminary data.</text>
</comment>
<keyword evidence="2" id="KW-1185">Reference proteome</keyword>
<sequence length="134" mass="15235">MLVFSPLLQWNVALNPAFGRVQCRSSSLSGPSCSEYAEFFTKMKQCGYFRKLKLQRIIAHDFIHAIRRLAPPSGLAAFEAAHLAYRVALKEAHCSTVLCINEYYKQRTVAIYLMTGASYIYDYDPCIYFMAVSV</sequence>
<accession>A0A0V0RPU7</accession>
<evidence type="ECO:0000313" key="2">
    <source>
        <dbReference type="Proteomes" id="UP000054630"/>
    </source>
</evidence>
<dbReference type="AlphaFoldDB" id="A0A0V0RPU7"/>
<protein>
    <submittedName>
        <fullName evidence="1">Uncharacterized protein</fullName>
    </submittedName>
</protein>
<evidence type="ECO:0000313" key="1">
    <source>
        <dbReference type="EMBL" id="KRX16482.1"/>
    </source>
</evidence>
<dbReference type="EMBL" id="JYDL01000106">
    <property type="protein sequence ID" value="KRX16482.1"/>
    <property type="molecule type" value="Genomic_DNA"/>
</dbReference>
<dbReference type="Proteomes" id="UP000054630">
    <property type="component" value="Unassembled WGS sequence"/>
</dbReference>
<gene>
    <name evidence="1" type="ORF">T07_14166</name>
</gene>
<organism evidence="1 2">
    <name type="scientific">Trichinella nelsoni</name>
    <dbReference type="NCBI Taxonomy" id="6336"/>
    <lineage>
        <taxon>Eukaryota</taxon>
        <taxon>Metazoa</taxon>
        <taxon>Ecdysozoa</taxon>
        <taxon>Nematoda</taxon>
        <taxon>Enoplea</taxon>
        <taxon>Dorylaimia</taxon>
        <taxon>Trichinellida</taxon>
        <taxon>Trichinellidae</taxon>
        <taxon>Trichinella</taxon>
    </lineage>
</organism>
<reference evidence="1 2" key="1">
    <citation type="submission" date="2015-01" db="EMBL/GenBank/DDBJ databases">
        <title>Evolution of Trichinella species and genotypes.</title>
        <authorList>
            <person name="Korhonen P.K."/>
            <person name="Edoardo P."/>
            <person name="Giuseppe L.R."/>
            <person name="Gasser R.B."/>
        </authorList>
    </citation>
    <scope>NUCLEOTIDE SEQUENCE [LARGE SCALE GENOMIC DNA]</scope>
    <source>
        <strain evidence="1">ISS37</strain>
    </source>
</reference>